<dbReference type="InterPro" id="IPR041232">
    <property type="entry name" value="NPL"/>
</dbReference>
<protein>
    <recommendedName>
        <fullName evidence="2">Nucleoplasmin-like domain-containing protein</fullName>
    </recommendedName>
</protein>
<dbReference type="Pfam" id="PF17800">
    <property type="entry name" value="NPL"/>
    <property type="match status" value="1"/>
</dbReference>
<evidence type="ECO:0000313" key="3">
    <source>
        <dbReference type="EMBL" id="KAJ4493277.1"/>
    </source>
</evidence>
<name>A0ABQ8VG95_9AGAR</name>
<evidence type="ECO:0000259" key="2">
    <source>
        <dbReference type="Pfam" id="PF17800"/>
    </source>
</evidence>
<sequence>MGIEGPRRLCNWLLSSQNLQGPLSGAESVWNVGYMAFDGEETKGLEHDAGYNHETYAMNISVPSSLSTSFLFSQSHGGIKTSHQRMWFNRSIVVDPNTKITFEELFPGVVGGWHRLAIRHAALTNKLNDSSFCRTTISVVREEEPGDKTLKQPTVLCTLVPMIIEQVRLDYTLALDRKAGYILVEGPNPVNISMEAAPSVNERVNGTGPNNAKTHPLTPLSTSLSLEKANFPGVDKSQCFYASTQIRDPRLSQRSNSGGSGSLVDTSNRPESSEKTSSSGPNHAKIQLLCSAPTSSSTLNRSSTMNLTREPRFYQRPNFSAVGDQETIGHRPSSVVLQAPSYKQSYLKDKPRYRRYRNYNANDHYFSSDHPPMKRREKYRFPNSMLRN</sequence>
<reference evidence="3" key="1">
    <citation type="submission" date="2022-08" db="EMBL/GenBank/DDBJ databases">
        <title>A Global Phylogenomic Analysis of the Shiitake Genus Lentinula.</title>
        <authorList>
            <consortium name="DOE Joint Genome Institute"/>
            <person name="Sierra-Patev S."/>
            <person name="Min B."/>
            <person name="Naranjo-Ortiz M."/>
            <person name="Looney B."/>
            <person name="Konkel Z."/>
            <person name="Slot J.C."/>
            <person name="Sakamoto Y."/>
            <person name="Steenwyk J.L."/>
            <person name="Rokas A."/>
            <person name="Carro J."/>
            <person name="Camarero S."/>
            <person name="Ferreira P."/>
            <person name="Molpeceres G."/>
            <person name="Ruiz-Duenas F.J."/>
            <person name="Serrano A."/>
            <person name="Henrissat B."/>
            <person name="Drula E."/>
            <person name="Hughes K.W."/>
            <person name="Mata J.L."/>
            <person name="Ishikawa N.K."/>
            <person name="Vargas-Isla R."/>
            <person name="Ushijima S."/>
            <person name="Smith C.A."/>
            <person name="Ahrendt S."/>
            <person name="Andreopoulos W."/>
            <person name="He G."/>
            <person name="Labutti K."/>
            <person name="Lipzen A."/>
            <person name="Ng V."/>
            <person name="Riley R."/>
            <person name="Sandor L."/>
            <person name="Barry K."/>
            <person name="Martinez A.T."/>
            <person name="Xiao Y."/>
            <person name="Gibbons J.G."/>
            <person name="Terashima K."/>
            <person name="Grigoriev I.V."/>
            <person name="Hibbett D.S."/>
        </authorList>
    </citation>
    <scope>NUCLEOTIDE SEQUENCE</scope>
    <source>
        <strain evidence="3">RHP3577 ss4</strain>
    </source>
</reference>
<feature type="compositionally biased region" description="Polar residues" evidence="1">
    <location>
        <begin position="292"/>
        <end position="307"/>
    </location>
</feature>
<dbReference type="EMBL" id="JANVFT010000035">
    <property type="protein sequence ID" value="KAJ4493277.1"/>
    <property type="molecule type" value="Genomic_DNA"/>
</dbReference>
<dbReference type="Proteomes" id="UP001150217">
    <property type="component" value="Unassembled WGS sequence"/>
</dbReference>
<proteinExistence type="predicted"/>
<feature type="domain" description="Nucleoplasmin-like" evidence="2">
    <location>
        <begin position="92"/>
        <end position="193"/>
    </location>
</feature>
<feature type="region of interest" description="Disordered" evidence="1">
    <location>
        <begin position="246"/>
        <end position="283"/>
    </location>
</feature>
<accession>A0ABQ8VG95</accession>
<feature type="region of interest" description="Disordered" evidence="1">
    <location>
        <begin position="291"/>
        <end position="310"/>
    </location>
</feature>
<comment type="caution">
    <text evidence="3">The sequence shown here is derived from an EMBL/GenBank/DDBJ whole genome shotgun (WGS) entry which is preliminary data.</text>
</comment>
<evidence type="ECO:0000313" key="4">
    <source>
        <dbReference type="Proteomes" id="UP001150217"/>
    </source>
</evidence>
<gene>
    <name evidence="3" type="ORF">C8R41DRAFT_866945</name>
</gene>
<keyword evidence="4" id="KW-1185">Reference proteome</keyword>
<feature type="compositionally biased region" description="Polar residues" evidence="1">
    <location>
        <begin position="246"/>
        <end position="281"/>
    </location>
</feature>
<organism evidence="3 4">
    <name type="scientific">Lentinula lateritia</name>
    <dbReference type="NCBI Taxonomy" id="40482"/>
    <lineage>
        <taxon>Eukaryota</taxon>
        <taxon>Fungi</taxon>
        <taxon>Dikarya</taxon>
        <taxon>Basidiomycota</taxon>
        <taxon>Agaricomycotina</taxon>
        <taxon>Agaricomycetes</taxon>
        <taxon>Agaricomycetidae</taxon>
        <taxon>Agaricales</taxon>
        <taxon>Marasmiineae</taxon>
        <taxon>Omphalotaceae</taxon>
        <taxon>Lentinula</taxon>
    </lineage>
</organism>
<evidence type="ECO:0000256" key="1">
    <source>
        <dbReference type="SAM" id="MobiDB-lite"/>
    </source>
</evidence>